<name>A0A5A8F940_9BACT</name>
<dbReference type="PANTHER" id="PTHR43845:SF1">
    <property type="entry name" value="BLR5969 PROTEIN"/>
    <property type="match status" value="1"/>
</dbReference>
<evidence type="ECO:0000259" key="1">
    <source>
        <dbReference type="Pfam" id="PF00501"/>
    </source>
</evidence>
<dbReference type="InterPro" id="IPR042099">
    <property type="entry name" value="ANL_N_sf"/>
</dbReference>
<dbReference type="AlphaFoldDB" id="A0A5A8F940"/>
<evidence type="ECO:0000313" key="3">
    <source>
        <dbReference type="Proteomes" id="UP000322876"/>
    </source>
</evidence>
<dbReference type="InterPro" id="IPR000873">
    <property type="entry name" value="AMP-dep_synth/lig_dom"/>
</dbReference>
<dbReference type="Gene3D" id="3.40.50.12780">
    <property type="entry name" value="N-terminal domain of ligase-like"/>
    <property type="match status" value="1"/>
</dbReference>
<dbReference type="Proteomes" id="UP000322876">
    <property type="component" value="Unassembled WGS sequence"/>
</dbReference>
<organism evidence="2 3">
    <name type="scientific">Deferribacter autotrophicus</name>
    <dbReference type="NCBI Taxonomy" id="500465"/>
    <lineage>
        <taxon>Bacteria</taxon>
        <taxon>Pseudomonadati</taxon>
        <taxon>Deferribacterota</taxon>
        <taxon>Deferribacteres</taxon>
        <taxon>Deferribacterales</taxon>
        <taxon>Deferribacteraceae</taxon>
        <taxon>Deferribacter</taxon>
    </lineage>
</organism>
<dbReference type="RefSeq" id="WP_149265253.1">
    <property type="nucleotide sequence ID" value="NZ_VFJB01000001.1"/>
</dbReference>
<dbReference type="SUPFAM" id="SSF56801">
    <property type="entry name" value="Acetyl-CoA synthetase-like"/>
    <property type="match status" value="1"/>
</dbReference>
<keyword evidence="3" id="KW-1185">Reference proteome</keyword>
<gene>
    <name evidence="2" type="ORF">FHQ18_00710</name>
</gene>
<comment type="caution">
    <text evidence="2">The sequence shown here is derived from an EMBL/GenBank/DDBJ whole genome shotgun (WGS) entry which is preliminary data.</text>
</comment>
<reference evidence="2 3" key="1">
    <citation type="submission" date="2019-06" db="EMBL/GenBank/DDBJ databases">
        <title>Genomic insights into carbon and energy metabolism of Deferribacter autotrophicus revealed new metabolic traits in the phylum Deferribacteres.</title>
        <authorList>
            <person name="Slobodkin A.I."/>
            <person name="Slobodkina G.B."/>
            <person name="Allioux M."/>
            <person name="Alain K."/>
            <person name="Jebbar M."/>
            <person name="Shadrin V."/>
            <person name="Kublanov I.V."/>
            <person name="Toshchakov S.V."/>
            <person name="Bonch-Osmolovskaya E.A."/>
        </authorList>
    </citation>
    <scope>NUCLEOTIDE SEQUENCE [LARGE SCALE GENOMIC DNA]</scope>
    <source>
        <strain evidence="2 3">SL50</strain>
    </source>
</reference>
<feature type="domain" description="AMP-dependent synthetase/ligase" evidence="1">
    <location>
        <begin position="107"/>
        <end position="220"/>
    </location>
</feature>
<dbReference type="OrthoDB" id="5484550at2"/>
<protein>
    <submittedName>
        <fullName evidence="2">Phenylacetate--CoA ligase</fullName>
    </submittedName>
</protein>
<dbReference type="GO" id="GO:0016874">
    <property type="term" value="F:ligase activity"/>
    <property type="evidence" value="ECO:0007669"/>
    <property type="project" value="UniProtKB-KW"/>
</dbReference>
<accession>A0A5A8F940</accession>
<sequence>MALLKQFSKVLSFLKKNRNHPFIQYQLKRSGLSVDDIKDYEDFKKIKIIGRKDLADLSKDIDSYLKLFEVCPHKIFESPGGIFNFLFDKYCQYRFYKALEISSFGACDVVINTFAYHLTPAGEMFEEAAEKIGATVIPVGPVSSEKCADLVVRTKATAFIGTKTFLKKVLENLGDRNSLLKAYLIAEKITEEERKELAEKYNIEIYQGYGTAEVGLIATECEYKDGMHIDDELFVEFLSVDHTENVKEGELGEVIVTLLNEKFPLIRYGTGDLSKYILSECKCERESIRILGIFGRTDSSVKVKGVFIHKWQFDEFCSANSIAGRLEVNSDEEKFDYLILRVNSNVKDIHKKFKDVFKVSLKDVIIDEKIKENEIIDNREYLKKR</sequence>
<keyword evidence="2" id="KW-0436">Ligase</keyword>
<dbReference type="Pfam" id="PF00501">
    <property type="entry name" value="AMP-binding"/>
    <property type="match status" value="1"/>
</dbReference>
<dbReference type="PANTHER" id="PTHR43845">
    <property type="entry name" value="BLR5969 PROTEIN"/>
    <property type="match status" value="1"/>
</dbReference>
<dbReference type="EMBL" id="VFJB01000001">
    <property type="protein sequence ID" value="KAA0259432.1"/>
    <property type="molecule type" value="Genomic_DNA"/>
</dbReference>
<evidence type="ECO:0000313" key="2">
    <source>
        <dbReference type="EMBL" id="KAA0259432.1"/>
    </source>
</evidence>
<proteinExistence type="predicted"/>